<dbReference type="InterPro" id="IPR011045">
    <property type="entry name" value="N2O_reductase_N"/>
</dbReference>
<gene>
    <name evidence="3" type="ORF">GCM10010251_55030</name>
</gene>
<feature type="chain" id="PRO_5039694941" evidence="2">
    <location>
        <begin position="27"/>
        <end position="417"/>
    </location>
</feature>
<dbReference type="RefSeq" id="WP_189940432.1">
    <property type="nucleotide sequence ID" value="NZ_BMSX01000014.1"/>
</dbReference>
<sequence length="417" mass="45020">MAALRTRHLCSIAAALVLTVTAPATAATAATSADAAAQREVLLVANNWDGTADVIKSSGDFAKIGRINVIPDKDQRMAEINADPIRWIAFMTIRNSVGEGHDQFVDDMYSTPDGSSVVVSRPSFADVVSINVSTGAINWRFPVSGYRSDHMAVSPDGTRVAVSASTSNTVHVLDINTGKQLGSYSTGDKPHENIFSRDGKYIWTMSIGEVNTALDAPWLDWTKGDRRITVVDATTYQQVKTIDMRQRLDAIGLTDYSDAVRPAVFSPDESKLYFQVSFFNGFFEYDIATDRITRTKTLPKNPATSDDRTTFVNDSRHHGLSMSPDGSKLCVAGTMDDYATVVNRTTLQEGPLVTASKPYWATVSGDGKSCVVSESGADQVTAIDFATGNKLVSVPVGDHPQRVRLGHVAADWTGPGN</sequence>
<keyword evidence="3" id="KW-0418">Kinase</keyword>
<feature type="compositionally biased region" description="Basic and acidic residues" evidence="1">
    <location>
        <begin position="305"/>
        <end position="317"/>
    </location>
</feature>
<keyword evidence="2" id="KW-0732">Signal</keyword>
<evidence type="ECO:0000313" key="4">
    <source>
        <dbReference type="Proteomes" id="UP000658320"/>
    </source>
</evidence>
<dbReference type="SUPFAM" id="SSF50974">
    <property type="entry name" value="Nitrous oxide reductase, N-terminal domain"/>
    <property type="match status" value="1"/>
</dbReference>
<dbReference type="PANTHER" id="PTHR47197:SF3">
    <property type="entry name" value="DIHYDRO-HEME D1 DEHYDROGENASE"/>
    <property type="match status" value="1"/>
</dbReference>
<comment type="caution">
    <text evidence="3">The sequence shown here is derived from an EMBL/GenBank/DDBJ whole genome shotgun (WGS) entry which is preliminary data.</text>
</comment>
<evidence type="ECO:0000313" key="3">
    <source>
        <dbReference type="EMBL" id="GGR31977.1"/>
    </source>
</evidence>
<dbReference type="GO" id="GO:0004674">
    <property type="term" value="F:protein serine/threonine kinase activity"/>
    <property type="evidence" value="ECO:0007669"/>
    <property type="project" value="UniProtKB-KW"/>
</dbReference>
<dbReference type="InterPro" id="IPR051200">
    <property type="entry name" value="Host-pathogen_enzymatic-act"/>
</dbReference>
<dbReference type="Proteomes" id="UP000658320">
    <property type="component" value="Unassembled WGS sequence"/>
</dbReference>
<keyword evidence="4" id="KW-1185">Reference proteome</keyword>
<dbReference type="InterPro" id="IPR015943">
    <property type="entry name" value="WD40/YVTN_repeat-like_dom_sf"/>
</dbReference>
<feature type="signal peptide" evidence="2">
    <location>
        <begin position="1"/>
        <end position="26"/>
    </location>
</feature>
<protein>
    <submittedName>
        <fullName evidence="3">Serine/threonine protein kinase</fullName>
    </submittedName>
</protein>
<organism evidence="3 4">
    <name type="scientific">Streptomyces aurantiogriseus</name>
    <dbReference type="NCBI Taxonomy" id="66870"/>
    <lineage>
        <taxon>Bacteria</taxon>
        <taxon>Bacillati</taxon>
        <taxon>Actinomycetota</taxon>
        <taxon>Actinomycetes</taxon>
        <taxon>Kitasatosporales</taxon>
        <taxon>Streptomycetaceae</taxon>
        <taxon>Streptomyces</taxon>
    </lineage>
</organism>
<dbReference type="EMBL" id="BMSX01000014">
    <property type="protein sequence ID" value="GGR31977.1"/>
    <property type="molecule type" value="Genomic_DNA"/>
</dbReference>
<keyword evidence="3" id="KW-0723">Serine/threonine-protein kinase</keyword>
<evidence type="ECO:0000256" key="1">
    <source>
        <dbReference type="SAM" id="MobiDB-lite"/>
    </source>
</evidence>
<evidence type="ECO:0000256" key="2">
    <source>
        <dbReference type="SAM" id="SignalP"/>
    </source>
</evidence>
<feature type="region of interest" description="Disordered" evidence="1">
    <location>
        <begin position="298"/>
        <end position="319"/>
    </location>
</feature>
<dbReference type="PANTHER" id="PTHR47197">
    <property type="entry name" value="PROTEIN NIRF"/>
    <property type="match status" value="1"/>
</dbReference>
<reference evidence="3" key="2">
    <citation type="submission" date="2020-09" db="EMBL/GenBank/DDBJ databases">
        <authorList>
            <person name="Sun Q."/>
            <person name="Ohkuma M."/>
        </authorList>
    </citation>
    <scope>NUCLEOTIDE SEQUENCE</scope>
    <source>
        <strain evidence="3">JCM 4346</strain>
    </source>
</reference>
<accession>A0A918CN99</accession>
<reference evidence="3" key="1">
    <citation type="journal article" date="2014" name="Int. J. Syst. Evol. Microbiol.">
        <title>Complete genome sequence of Corynebacterium casei LMG S-19264T (=DSM 44701T), isolated from a smear-ripened cheese.</title>
        <authorList>
            <consortium name="US DOE Joint Genome Institute (JGI-PGF)"/>
            <person name="Walter F."/>
            <person name="Albersmeier A."/>
            <person name="Kalinowski J."/>
            <person name="Ruckert C."/>
        </authorList>
    </citation>
    <scope>NUCLEOTIDE SEQUENCE</scope>
    <source>
        <strain evidence="3">JCM 4346</strain>
    </source>
</reference>
<dbReference type="AlphaFoldDB" id="A0A918CN99"/>
<keyword evidence="3" id="KW-0808">Transferase</keyword>
<name>A0A918CN99_9ACTN</name>
<proteinExistence type="predicted"/>
<dbReference type="Gene3D" id="2.130.10.10">
    <property type="entry name" value="YVTN repeat-like/Quinoprotein amine dehydrogenase"/>
    <property type="match status" value="2"/>
</dbReference>